<evidence type="ECO:0000256" key="1">
    <source>
        <dbReference type="ARBA" id="ARBA00006479"/>
    </source>
</evidence>
<proteinExistence type="inferred from homology"/>
<dbReference type="PANTHER" id="PTHR18964:SF173">
    <property type="entry name" value="GLUCOKINASE"/>
    <property type="match status" value="1"/>
</dbReference>
<keyword evidence="3" id="KW-1185">Reference proteome</keyword>
<dbReference type="Pfam" id="PF00480">
    <property type="entry name" value="ROK"/>
    <property type="match status" value="1"/>
</dbReference>
<dbReference type="RefSeq" id="WP_376981979.1">
    <property type="nucleotide sequence ID" value="NZ_JBHLSV010000020.1"/>
</dbReference>
<sequence length="137" mass="14297">MSPGGEPCSCGSRGCWERYSSGSALRRAARDRGFGREDTSHRVLATHADDPVARDLLDTVAAHFVDGLEVVSAVLDPSTVVLGGGLGTDPAFFDAVHTRYARQAITPPRSRPQLTRGRLGNLAGAVGAADLAAPGRT</sequence>
<comment type="caution">
    <text evidence="2">The sequence shown here is derived from an EMBL/GenBank/DDBJ whole genome shotgun (WGS) entry which is preliminary data.</text>
</comment>
<evidence type="ECO:0000313" key="3">
    <source>
        <dbReference type="Proteomes" id="UP001589793"/>
    </source>
</evidence>
<protein>
    <submittedName>
        <fullName evidence="2">ROK family protein</fullName>
    </submittedName>
</protein>
<comment type="similarity">
    <text evidence="1">Belongs to the ROK (NagC/XylR) family.</text>
</comment>
<dbReference type="InterPro" id="IPR000600">
    <property type="entry name" value="ROK"/>
</dbReference>
<evidence type="ECO:0000313" key="2">
    <source>
        <dbReference type="EMBL" id="MFC0675182.1"/>
    </source>
</evidence>
<dbReference type="SUPFAM" id="SSF53067">
    <property type="entry name" value="Actin-like ATPase domain"/>
    <property type="match status" value="1"/>
</dbReference>
<accession>A0ABV6RDX2</accession>
<dbReference type="Proteomes" id="UP001589793">
    <property type="component" value="Unassembled WGS sequence"/>
</dbReference>
<dbReference type="PANTHER" id="PTHR18964">
    <property type="entry name" value="ROK (REPRESSOR, ORF, KINASE) FAMILY"/>
    <property type="match status" value="1"/>
</dbReference>
<name>A0ABV6RDX2_9MICO</name>
<dbReference type="Gene3D" id="3.30.420.40">
    <property type="match status" value="1"/>
</dbReference>
<dbReference type="EMBL" id="JBHLSV010000020">
    <property type="protein sequence ID" value="MFC0675182.1"/>
    <property type="molecule type" value="Genomic_DNA"/>
</dbReference>
<dbReference type="InterPro" id="IPR043129">
    <property type="entry name" value="ATPase_NBD"/>
</dbReference>
<reference evidence="2 3" key="1">
    <citation type="submission" date="2024-09" db="EMBL/GenBank/DDBJ databases">
        <authorList>
            <person name="Sun Q."/>
            <person name="Mori K."/>
        </authorList>
    </citation>
    <scope>NUCLEOTIDE SEQUENCE [LARGE SCALE GENOMIC DNA]</scope>
    <source>
        <strain evidence="2 3">CICC 10874</strain>
    </source>
</reference>
<gene>
    <name evidence="2" type="ORF">ACFFF6_14560</name>
</gene>
<organism evidence="2 3">
    <name type="scientific">Brachybacterium hainanense</name>
    <dbReference type="NCBI Taxonomy" id="1541174"/>
    <lineage>
        <taxon>Bacteria</taxon>
        <taxon>Bacillati</taxon>
        <taxon>Actinomycetota</taxon>
        <taxon>Actinomycetes</taxon>
        <taxon>Micrococcales</taxon>
        <taxon>Dermabacteraceae</taxon>
        <taxon>Brachybacterium</taxon>
    </lineage>
</organism>